<evidence type="ECO:0000313" key="18">
    <source>
        <dbReference type="WBParaSite" id="L893_g30877.t1"/>
    </source>
</evidence>
<feature type="compositionally biased region" description="Polar residues" evidence="15">
    <location>
        <begin position="434"/>
        <end position="443"/>
    </location>
</feature>
<dbReference type="GO" id="GO:0005737">
    <property type="term" value="C:cytoplasm"/>
    <property type="evidence" value="ECO:0007669"/>
    <property type="project" value="TreeGrafter"/>
</dbReference>
<dbReference type="EC" id="2.7.11.1" evidence="1"/>
<dbReference type="PANTHER" id="PTHR11042:SF183">
    <property type="entry name" value="MEMBRANE-ASSOCIATED TYROSINE- AND THREONINE-SPECIFIC CDC2-INHIBITORY KINASE"/>
    <property type="match status" value="1"/>
</dbReference>
<dbReference type="Pfam" id="PF00069">
    <property type="entry name" value="Pkinase"/>
    <property type="match status" value="1"/>
</dbReference>
<evidence type="ECO:0000256" key="4">
    <source>
        <dbReference type="ARBA" id="ARBA00022723"/>
    </source>
</evidence>
<dbReference type="InterPro" id="IPR000719">
    <property type="entry name" value="Prot_kinase_dom"/>
</dbReference>
<evidence type="ECO:0000256" key="5">
    <source>
        <dbReference type="ARBA" id="ARBA00022741"/>
    </source>
</evidence>
<dbReference type="WBParaSite" id="L893_g30877.t1">
    <property type="protein sequence ID" value="L893_g30877.t1"/>
    <property type="gene ID" value="L893_g30877"/>
</dbReference>
<dbReference type="GO" id="GO:0051321">
    <property type="term" value="P:meiotic cell cycle"/>
    <property type="evidence" value="ECO:0007669"/>
    <property type="project" value="TreeGrafter"/>
</dbReference>
<name>A0A1I7ZYF6_9BILA</name>
<dbReference type="SMART" id="SM00220">
    <property type="entry name" value="S_TKc"/>
    <property type="match status" value="1"/>
</dbReference>
<evidence type="ECO:0000256" key="14">
    <source>
        <dbReference type="RuleBase" id="RU000304"/>
    </source>
</evidence>
<dbReference type="Gene3D" id="1.10.510.10">
    <property type="entry name" value="Transferase(Phosphotransferase) domain 1"/>
    <property type="match status" value="1"/>
</dbReference>
<accession>A0A1I7ZYF6</accession>
<evidence type="ECO:0000256" key="15">
    <source>
        <dbReference type="SAM" id="MobiDB-lite"/>
    </source>
</evidence>
<keyword evidence="7 13" id="KW-0067">ATP-binding</keyword>
<keyword evidence="5 13" id="KW-0547">Nucleotide-binding</keyword>
<dbReference type="InterPro" id="IPR008271">
    <property type="entry name" value="Ser/Thr_kinase_AS"/>
</dbReference>
<evidence type="ECO:0000256" key="1">
    <source>
        <dbReference type="ARBA" id="ARBA00012513"/>
    </source>
</evidence>
<dbReference type="GO" id="GO:0046872">
    <property type="term" value="F:metal ion binding"/>
    <property type="evidence" value="ECO:0007669"/>
    <property type="project" value="UniProtKB-KW"/>
</dbReference>
<evidence type="ECO:0000256" key="10">
    <source>
        <dbReference type="ARBA" id="ARBA00037982"/>
    </source>
</evidence>
<sequence>MHVRSWPNQQERDGRFDNNSDILGIPIRLAFPADRSLNLAFVARVSDVLAMPGKTLSSSAELQRTPEMKLFREAWTTKRDRAATQPKAVPATPCMESIKRRRRIQEKDTKFQVVSQGKSTEEVLTKSSSYRRTSKASYFEQCFINKGIIGRGSFGEVMLVVSKDTGEPYAIKRQLRACEHDRMNALREVRNFGLIPKHPNLLHLVLAWEEEGRVYIQTELCAGNLDEYSLVHDISELEVLFILKDLLQPLAALHRLGLIHFDIKSENVLIGFDGTCKLGDFGLLFDTRKDPLGFYHEGDNRYLDTAVLARGIPPSSASDIFSLGMTVLELATGLNLPKNGDRWVDLRNGILPEDFMDRLSVQLQNTIRRMIHKNPSARPTAAQLLAEPFLDQLDYATRPAFKPLPRSLKITETSTPLLRRSSRIRLRNNDIPLSYQSPVNQRPPTERRAEIPSTPSRRVTRRRNIRCRGPLFDAMDVS</sequence>
<keyword evidence="3" id="KW-0808">Transferase</keyword>
<dbReference type="GO" id="GO:0005524">
    <property type="term" value="F:ATP binding"/>
    <property type="evidence" value="ECO:0007669"/>
    <property type="project" value="UniProtKB-UniRule"/>
</dbReference>
<dbReference type="AlphaFoldDB" id="A0A1I7ZYF6"/>
<evidence type="ECO:0000256" key="13">
    <source>
        <dbReference type="PROSITE-ProRule" id="PRU10141"/>
    </source>
</evidence>
<dbReference type="InterPro" id="IPR050339">
    <property type="entry name" value="CC_SR_Kinase"/>
</dbReference>
<evidence type="ECO:0000256" key="12">
    <source>
        <dbReference type="ARBA" id="ARBA00048679"/>
    </source>
</evidence>
<evidence type="ECO:0000313" key="17">
    <source>
        <dbReference type="Proteomes" id="UP000095287"/>
    </source>
</evidence>
<proteinExistence type="inferred from homology"/>
<dbReference type="GO" id="GO:0005634">
    <property type="term" value="C:nucleus"/>
    <property type="evidence" value="ECO:0007669"/>
    <property type="project" value="TreeGrafter"/>
</dbReference>
<comment type="catalytic activity">
    <reaction evidence="12">
        <text>L-seryl-[protein] + ATP = O-phospho-L-seryl-[protein] + ADP + H(+)</text>
        <dbReference type="Rhea" id="RHEA:17989"/>
        <dbReference type="Rhea" id="RHEA-COMP:9863"/>
        <dbReference type="Rhea" id="RHEA-COMP:11604"/>
        <dbReference type="ChEBI" id="CHEBI:15378"/>
        <dbReference type="ChEBI" id="CHEBI:29999"/>
        <dbReference type="ChEBI" id="CHEBI:30616"/>
        <dbReference type="ChEBI" id="CHEBI:83421"/>
        <dbReference type="ChEBI" id="CHEBI:456216"/>
        <dbReference type="EC" id="2.7.11.1"/>
    </reaction>
</comment>
<keyword evidence="17" id="KW-1185">Reference proteome</keyword>
<dbReference type="InterPro" id="IPR011009">
    <property type="entry name" value="Kinase-like_dom_sf"/>
</dbReference>
<protein>
    <recommendedName>
        <fullName evidence="1">non-specific serine/threonine protein kinase</fullName>
        <ecNumber evidence="1">2.7.11.1</ecNumber>
    </recommendedName>
</protein>
<dbReference type="InterPro" id="IPR017441">
    <property type="entry name" value="Protein_kinase_ATP_BS"/>
</dbReference>
<evidence type="ECO:0000256" key="3">
    <source>
        <dbReference type="ARBA" id="ARBA00022679"/>
    </source>
</evidence>
<evidence type="ECO:0000256" key="7">
    <source>
        <dbReference type="ARBA" id="ARBA00022840"/>
    </source>
</evidence>
<dbReference type="GO" id="GO:0004674">
    <property type="term" value="F:protein serine/threonine kinase activity"/>
    <property type="evidence" value="ECO:0007669"/>
    <property type="project" value="UniProtKB-KW"/>
</dbReference>
<evidence type="ECO:0000256" key="2">
    <source>
        <dbReference type="ARBA" id="ARBA00022527"/>
    </source>
</evidence>
<keyword evidence="6" id="KW-0418">Kinase</keyword>
<dbReference type="PROSITE" id="PS00108">
    <property type="entry name" value="PROTEIN_KINASE_ST"/>
    <property type="match status" value="1"/>
</dbReference>
<evidence type="ECO:0000259" key="16">
    <source>
        <dbReference type="PROSITE" id="PS50011"/>
    </source>
</evidence>
<keyword evidence="9" id="KW-0131">Cell cycle</keyword>
<dbReference type="PANTHER" id="PTHR11042">
    <property type="entry name" value="EUKARYOTIC TRANSLATION INITIATION FACTOR 2-ALPHA KINASE EIF2-ALPHA KINASE -RELATED"/>
    <property type="match status" value="1"/>
</dbReference>
<evidence type="ECO:0000256" key="8">
    <source>
        <dbReference type="ARBA" id="ARBA00022842"/>
    </source>
</evidence>
<dbReference type="Gene3D" id="3.30.200.20">
    <property type="entry name" value="Phosphorylase Kinase, domain 1"/>
    <property type="match status" value="1"/>
</dbReference>
<feature type="region of interest" description="Disordered" evidence="15">
    <location>
        <begin position="433"/>
        <end position="462"/>
    </location>
</feature>
<organism evidence="17 18">
    <name type="scientific">Steinernema glaseri</name>
    <dbReference type="NCBI Taxonomy" id="37863"/>
    <lineage>
        <taxon>Eukaryota</taxon>
        <taxon>Metazoa</taxon>
        <taxon>Ecdysozoa</taxon>
        <taxon>Nematoda</taxon>
        <taxon>Chromadorea</taxon>
        <taxon>Rhabditida</taxon>
        <taxon>Tylenchina</taxon>
        <taxon>Panagrolaimomorpha</taxon>
        <taxon>Strongyloidoidea</taxon>
        <taxon>Steinernematidae</taxon>
        <taxon>Steinernema</taxon>
    </lineage>
</organism>
<dbReference type="GO" id="GO:0110031">
    <property type="term" value="P:negative regulation of G2/MI transition of meiotic cell cycle"/>
    <property type="evidence" value="ECO:0007669"/>
    <property type="project" value="TreeGrafter"/>
</dbReference>
<evidence type="ECO:0000256" key="11">
    <source>
        <dbReference type="ARBA" id="ARBA00047899"/>
    </source>
</evidence>
<feature type="domain" description="Protein kinase" evidence="16">
    <location>
        <begin position="143"/>
        <end position="390"/>
    </location>
</feature>
<feature type="binding site" evidence="13">
    <location>
        <position position="172"/>
    </location>
    <ligand>
        <name>ATP</name>
        <dbReference type="ChEBI" id="CHEBI:30616"/>
    </ligand>
</feature>
<comment type="similarity">
    <text evidence="10">Belongs to the protein kinase superfamily. Ser/Thr protein kinase family. GCN2 subfamily.</text>
</comment>
<evidence type="ECO:0000256" key="9">
    <source>
        <dbReference type="ARBA" id="ARBA00023306"/>
    </source>
</evidence>
<dbReference type="Proteomes" id="UP000095287">
    <property type="component" value="Unplaced"/>
</dbReference>
<keyword evidence="4" id="KW-0479">Metal-binding</keyword>
<evidence type="ECO:0000256" key="6">
    <source>
        <dbReference type="ARBA" id="ARBA00022777"/>
    </source>
</evidence>
<comment type="catalytic activity">
    <reaction evidence="11">
        <text>L-threonyl-[protein] + ATP = O-phospho-L-threonyl-[protein] + ADP + H(+)</text>
        <dbReference type="Rhea" id="RHEA:46608"/>
        <dbReference type="Rhea" id="RHEA-COMP:11060"/>
        <dbReference type="Rhea" id="RHEA-COMP:11605"/>
        <dbReference type="ChEBI" id="CHEBI:15378"/>
        <dbReference type="ChEBI" id="CHEBI:30013"/>
        <dbReference type="ChEBI" id="CHEBI:30616"/>
        <dbReference type="ChEBI" id="CHEBI:61977"/>
        <dbReference type="ChEBI" id="CHEBI:456216"/>
        <dbReference type="EC" id="2.7.11.1"/>
    </reaction>
</comment>
<dbReference type="PROSITE" id="PS00107">
    <property type="entry name" value="PROTEIN_KINASE_ATP"/>
    <property type="match status" value="1"/>
</dbReference>
<keyword evidence="2 14" id="KW-0723">Serine/threonine-protein kinase</keyword>
<reference evidence="18" key="1">
    <citation type="submission" date="2016-11" db="UniProtKB">
        <authorList>
            <consortium name="WormBaseParasite"/>
        </authorList>
    </citation>
    <scope>IDENTIFICATION</scope>
</reference>
<dbReference type="SUPFAM" id="SSF56112">
    <property type="entry name" value="Protein kinase-like (PK-like)"/>
    <property type="match status" value="1"/>
</dbReference>
<dbReference type="PROSITE" id="PS50011">
    <property type="entry name" value="PROTEIN_KINASE_DOM"/>
    <property type="match status" value="1"/>
</dbReference>
<keyword evidence="8" id="KW-0460">Magnesium</keyword>